<sequence>MKIGVMQPYLFPYIGYWQLLYAVDKYVILDDVNYITRGYINRNNILINGQPNRFTIPISRPSQNRLILNTKLNFGLNEKKKFLDKIKFSYQKAPFFSDAYKLIEDIVMNNTNDLTDYIAFSIEVIKQYLEIDTPIYKSSLIEKNPEFKNQDKIIAICKSLGGDTYINPSNGRALYSHEKFDNESLKLFFLDAMMNKIKYKQFDNDFVNYLSIIDILMFNDVPQIQKYLTMYELNEK</sequence>
<dbReference type="Proteomes" id="UP000182471">
    <property type="component" value="Unassembled WGS sequence"/>
</dbReference>
<proteinExistence type="predicted"/>
<name>A0A1H9PAL4_9FIRM</name>
<reference evidence="2" key="1">
    <citation type="submission" date="2016-10" db="EMBL/GenBank/DDBJ databases">
        <authorList>
            <person name="Varghese N."/>
            <person name="Submissions S."/>
        </authorList>
    </citation>
    <scope>NUCLEOTIDE SEQUENCE [LARGE SCALE GENOMIC DNA]</scope>
    <source>
        <strain evidence="2">S1b</strain>
    </source>
</reference>
<evidence type="ECO:0000313" key="1">
    <source>
        <dbReference type="EMBL" id="SER45304.1"/>
    </source>
</evidence>
<protein>
    <submittedName>
        <fullName evidence="1">WbqC-like protein family protein</fullName>
    </submittedName>
</protein>
<evidence type="ECO:0000313" key="2">
    <source>
        <dbReference type="Proteomes" id="UP000182471"/>
    </source>
</evidence>
<organism evidence="1 2">
    <name type="scientific">Lachnobacterium bovis</name>
    <dbReference type="NCBI Taxonomy" id="140626"/>
    <lineage>
        <taxon>Bacteria</taxon>
        <taxon>Bacillati</taxon>
        <taxon>Bacillota</taxon>
        <taxon>Clostridia</taxon>
        <taxon>Lachnospirales</taxon>
        <taxon>Lachnospiraceae</taxon>
        <taxon>Lachnobacterium</taxon>
    </lineage>
</organism>
<gene>
    <name evidence="1" type="ORF">SAMN02910429_00172</name>
</gene>
<dbReference type="EMBL" id="FOGW01000004">
    <property type="protein sequence ID" value="SER45304.1"/>
    <property type="molecule type" value="Genomic_DNA"/>
</dbReference>
<dbReference type="AlphaFoldDB" id="A0A1H9PAL4"/>
<keyword evidence="2" id="KW-1185">Reference proteome</keyword>
<accession>A0A1H9PAL4</accession>
<dbReference type="InterPro" id="IPR014985">
    <property type="entry name" value="WbqC"/>
</dbReference>
<dbReference type="Pfam" id="PF08889">
    <property type="entry name" value="WbqC"/>
    <property type="match status" value="1"/>
</dbReference>
<dbReference type="RefSeq" id="WP_074730301.1">
    <property type="nucleotide sequence ID" value="NZ_FOGW01000004.1"/>
</dbReference>